<reference evidence="5" key="3">
    <citation type="submission" date="2011-10" db="EMBL/GenBank/DDBJ databases">
        <title>Transcriptional landscape of the pathogenic yeast Candida parapsilosis.</title>
        <authorList>
            <person name="Guida A."/>
            <person name="Lindstaedt C."/>
            <person name="Maguire S.L."/>
            <person name="Ding C."/>
            <person name="Higgins D.G."/>
            <person name="Harris D."/>
            <person name="Berriman M."/>
            <person name="Butler G."/>
        </authorList>
    </citation>
    <scope>NUCLEOTIDE SEQUENCE</scope>
    <source>
        <strain evidence="5">CDC317</strain>
    </source>
</reference>
<evidence type="ECO:0000259" key="3">
    <source>
        <dbReference type="PROSITE" id="PS50048"/>
    </source>
</evidence>
<dbReference type="PANTHER" id="PTHR47657:SF7">
    <property type="entry name" value="STEROL REGULATORY ELEMENT-BINDING PROTEIN ECM22"/>
    <property type="match status" value="1"/>
</dbReference>
<evidence type="ECO:0000256" key="1">
    <source>
        <dbReference type="SAM" id="Coils"/>
    </source>
</evidence>
<dbReference type="PROSITE" id="PS50048">
    <property type="entry name" value="ZN2_CY6_FUNGAL_2"/>
    <property type="match status" value="1"/>
</dbReference>
<evidence type="ECO:0000313" key="5">
    <source>
        <dbReference type="EMBL" id="CCE42021.1"/>
    </source>
</evidence>
<dbReference type="PROSITE" id="PS00463">
    <property type="entry name" value="ZN2_CY6_FUNGAL_1"/>
    <property type="match status" value="1"/>
</dbReference>
<dbReference type="eggNOG" id="ENOG502R6NR">
    <property type="taxonomic scope" value="Eukaryota"/>
</dbReference>
<feature type="domain" description="Zn(2)-C6 fungal-type" evidence="3">
    <location>
        <begin position="23"/>
        <end position="53"/>
    </location>
</feature>
<dbReference type="GO" id="GO:0008270">
    <property type="term" value="F:zinc ion binding"/>
    <property type="evidence" value="ECO:0007669"/>
    <property type="project" value="InterPro"/>
</dbReference>
<feature type="compositionally biased region" description="Polar residues" evidence="2">
    <location>
        <begin position="75"/>
        <end position="120"/>
    </location>
</feature>
<dbReference type="Pfam" id="PF00172">
    <property type="entry name" value="Zn_clus"/>
    <property type="match status" value="1"/>
</dbReference>
<evidence type="ECO:0000313" key="6">
    <source>
        <dbReference type="EnsemblFungi" id="CPAR2_805700-T-p1"/>
    </source>
</evidence>
<feature type="region of interest" description="Disordered" evidence="2">
    <location>
        <begin position="339"/>
        <end position="369"/>
    </location>
</feature>
<gene>
    <name evidence="4 5" type="ordered locus">CPAR2_805700</name>
</gene>
<keyword evidence="1" id="KW-0175">Coiled coil</keyword>
<reference evidence="7" key="1">
    <citation type="journal article" date="2009" name="Nature">
        <title>Evolution of pathogenicity and sexual reproduction in eight Candida genomes.</title>
        <authorList>
            <person name="Butler G."/>
            <person name="Rasmussen M.D."/>
            <person name="Lin M.F."/>
            <person name="Santos M.A."/>
            <person name="Sakthikumar S."/>
            <person name="Munro C.A."/>
            <person name="Rheinbay E."/>
            <person name="Grabherr M."/>
            <person name="Forche A."/>
            <person name="Reedy J.L."/>
            <person name="Agrafioti I."/>
            <person name="Arnaud M.B."/>
            <person name="Bates S."/>
            <person name="Brown A.J."/>
            <person name="Brunke S."/>
            <person name="Costanzo M.C."/>
            <person name="Fitzpatrick D.A."/>
            <person name="de Groot P.W."/>
            <person name="Harris D."/>
            <person name="Hoyer L.L."/>
            <person name="Hube B."/>
            <person name="Klis F.M."/>
            <person name="Kodira C."/>
            <person name="Lennard N."/>
            <person name="Logue M.E."/>
            <person name="Martin R."/>
            <person name="Neiman A.M."/>
            <person name="Nikolaou E."/>
            <person name="Quail M.A."/>
            <person name="Quinn J."/>
            <person name="Santos M.C."/>
            <person name="Schmitzberger F.F."/>
            <person name="Sherlock G."/>
            <person name="Shah P."/>
            <person name="Silverstein K.A."/>
            <person name="Skrzypek M.S."/>
            <person name="Soll D."/>
            <person name="Staggs R."/>
            <person name="Stansfield I."/>
            <person name="Stumpf M.P."/>
            <person name="Sudbery P.E."/>
            <person name="Srikantha T."/>
            <person name="Zeng Q."/>
            <person name="Berman J."/>
            <person name="Berriman M."/>
            <person name="Heitman J."/>
            <person name="Gow N.A."/>
            <person name="Lorenz M.C."/>
            <person name="Birren B.W."/>
            <person name="Kellis M."/>
            <person name="Cuomo C.A."/>
        </authorList>
    </citation>
    <scope>NUCLEOTIDE SEQUENCE [LARGE SCALE GENOMIC DNA]</scope>
    <source>
        <strain evidence="7">CDC 317 / ATCC MYA-4646</strain>
    </source>
</reference>
<dbReference type="PANTHER" id="PTHR47657">
    <property type="entry name" value="STEROL REGULATORY ELEMENT-BINDING PROTEIN ECM22"/>
    <property type="match status" value="1"/>
</dbReference>
<evidence type="ECO:0000256" key="2">
    <source>
        <dbReference type="SAM" id="MobiDB-lite"/>
    </source>
</evidence>
<organism evidence="5 7">
    <name type="scientific">Candida parapsilosis (strain CDC 317 / ATCC MYA-4646)</name>
    <name type="common">Yeast</name>
    <name type="synonym">Monilia parapsilosis</name>
    <dbReference type="NCBI Taxonomy" id="578454"/>
    <lineage>
        <taxon>Eukaryota</taxon>
        <taxon>Fungi</taxon>
        <taxon>Dikarya</taxon>
        <taxon>Ascomycota</taxon>
        <taxon>Saccharomycotina</taxon>
        <taxon>Pichiomycetes</taxon>
        <taxon>Debaryomycetaceae</taxon>
        <taxon>Candida/Lodderomyces clade</taxon>
        <taxon>Candida</taxon>
    </lineage>
</organism>
<feature type="compositionally biased region" description="Basic residues" evidence="2">
    <location>
        <begin position="9"/>
        <end position="18"/>
    </location>
</feature>
<dbReference type="CDD" id="cd00067">
    <property type="entry name" value="GAL4"/>
    <property type="match status" value="1"/>
</dbReference>
<dbReference type="InterPro" id="IPR036864">
    <property type="entry name" value="Zn2-C6_fun-type_DNA-bd_sf"/>
</dbReference>
<evidence type="ECO:0000313" key="7">
    <source>
        <dbReference type="Proteomes" id="UP000005221"/>
    </source>
</evidence>
<reference evidence="7" key="2">
    <citation type="journal article" date="2011" name="BMC Genomics">
        <title>Using RNA-seq to determine the transcriptional landscape and the hypoxic response of the pathogenic yeast Candida parapsilosis.</title>
        <authorList>
            <person name="Guida A."/>
            <person name="Lindstaedt C."/>
            <person name="Maguire S.L."/>
            <person name="Ding C."/>
            <person name="Higgins D.G."/>
            <person name="Corton N.J."/>
            <person name="Berriman M."/>
            <person name="Butler G."/>
        </authorList>
    </citation>
    <scope>GENOME REANNOTATION</scope>
    <source>
        <strain evidence="7">CDC 317 / ATCC MYA-4646</strain>
    </source>
</reference>
<dbReference type="SMART" id="SM00066">
    <property type="entry name" value="GAL4"/>
    <property type="match status" value="1"/>
</dbReference>
<dbReference type="InterPro" id="IPR052400">
    <property type="entry name" value="Zn2-C6_fungal_TF"/>
</dbReference>
<dbReference type="Proteomes" id="UP000005221">
    <property type="component" value="Chromosome 8"/>
</dbReference>
<dbReference type="STRING" id="578454.G8BAE8"/>
<dbReference type="EnsemblFungi" id="CPAR2_805700-T">
    <property type="protein sequence ID" value="CPAR2_805700-T-p1"/>
    <property type="gene ID" value="CPAR2_805700"/>
</dbReference>
<proteinExistence type="predicted"/>
<keyword evidence="7" id="KW-1185">Reference proteome</keyword>
<dbReference type="CGD" id="CAL0000145345">
    <property type="gene designation" value="CPAR2_805700"/>
</dbReference>
<protein>
    <submittedName>
        <fullName evidence="6">Zn(2)-C6 fungal-type domain-containing protein</fullName>
    </submittedName>
</protein>
<dbReference type="Gene3D" id="4.10.240.10">
    <property type="entry name" value="Zn(2)-C6 fungal-type DNA-binding domain"/>
    <property type="match status" value="1"/>
</dbReference>
<dbReference type="GO" id="GO:0000981">
    <property type="term" value="F:DNA-binding transcription factor activity, RNA polymerase II-specific"/>
    <property type="evidence" value="ECO:0007669"/>
    <property type="project" value="InterPro"/>
</dbReference>
<sequence length="946" mass="107848">MNVSSIRGKERKSRRTHKNSRDGCPNCKQKRIKCSEELPACHNCIKKNYHCGYLDYSEDKLEKLRKKNQDKSKSITKGQEVNSTSEPFPNNASANNLAHSDDGSASTTSQGVGRNHNQPLHSLPPPTQGLNSQFENARGTVLFINDGSSATGHNHHMDVDSKNTTGFPNPYQNQASLLNPHSSDIVNGNNFVITPPFAGQPMSMDSSPYSDSPNNVDELFSSYFPTFVPNQTVNSITPPNIFEYAVDSDYDYFNNAPLGNEDLNLAVFTDSIRKLSQFGPNVFMSTENVGLGNPDLSLINQSDLKRQLAEVDAEKTKTLLYPETGAMGENEQYLSISPQNHDHDSSDYAKYTTSDSEIEAKQGPGESLPNAKISNTSFQVLRHPNHIKSLFTRKAISFQPDPNIYTLSLHQPDWTRKDNDILWTITLGEALVLHHAFFSFFVDRGLCVILKVCDNSVKSSSSVSCFTPEIQKILTKKSYAYFGRIIRNLRMSVNEVDVQTTTIGSWYAGWSSILHKRANAKATTLFYGGSASLLWNCLNNCKHFDDLDPRLRFISYAVRNHTSCAVIPDYKIDVIHDMRETSILYKKFVNYNTNLTTSSNGYILKYYLDMENFLNYLLDDLYPRFVYIDNFYKEKNGLSGSTLGIRYFSPSLLYELINRWLRIIPSHARSIGREMSPLKRTFYLFYIAVGKALANVFPIIRSAFLVDTWDTLYPQIDFDYHLFKYSREEVSDESQYNFLSNCASKLLRTIKFFTTRQQVIAHILSTDSVLKPGESFIQAVDPVHDESRELMKDIAFMVPEKRDFGEIMLNSFTINTIVNIYNYPKLVNFSKNLSKGSKSRKIIERENHNQKVRIAEYRAKYKNAKADETAKKEHQTNVNHAYDFDFERGMFLFDYAVEPIVEHLLKYLDNQSPKKGLTIEELKGQILNFESSHKNMFRSIDNNATN</sequence>
<dbReference type="InterPro" id="IPR001138">
    <property type="entry name" value="Zn2Cys6_DnaBD"/>
</dbReference>
<reference evidence="6" key="4">
    <citation type="submission" date="2025-05" db="UniProtKB">
        <authorList>
            <consortium name="EnsemblFungi"/>
        </authorList>
    </citation>
    <scope>IDENTIFICATION</scope>
</reference>
<dbReference type="EMBL" id="HE605205">
    <property type="protein sequence ID" value="CCE42021.1"/>
    <property type="molecule type" value="Genomic_DNA"/>
</dbReference>
<dbReference type="SUPFAM" id="SSF57701">
    <property type="entry name" value="Zn2/Cys6 DNA-binding domain"/>
    <property type="match status" value="1"/>
</dbReference>
<accession>A0AAJ8W9W0</accession>
<feature type="coiled-coil region" evidence="1">
    <location>
        <begin position="840"/>
        <end position="867"/>
    </location>
</feature>
<feature type="region of interest" description="Disordered" evidence="2">
    <location>
        <begin position="1"/>
        <end position="25"/>
    </location>
</feature>
<dbReference type="AlphaFoldDB" id="G8BAE8"/>
<feature type="region of interest" description="Disordered" evidence="2">
    <location>
        <begin position="65"/>
        <end position="133"/>
    </location>
</feature>
<dbReference type="VEuPathDB" id="FungiDB:CPAR2_805700"/>
<name>G8BAE8_CANPC</name>
<accession>G8BAE8</accession>
<evidence type="ECO:0000313" key="4">
    <source>
        <dbReference type="CGD" id="CAL0000145345"/>
    </source>
</evidence>